<organism evidence="1 2">
    <name type="scientific">Clostridium chromiireducens</name>
    <dbReference type="NCBI Taxonomy" id="225345"/>
    <lineage>
        <taxon>Bacteria</taxon>
        <taxon>Bacillati</taxon>
        <taxon>Bacillota</taxon>
        <taxon>Clostridia</taxon>
        <taxon>Eubacteriales</taxon>
        <taxon>Clostridiaceae</taxon>
        <taxon>Clostridium</taxon>
    </lineage>
</organism>
<comment type="caution">
    <text evidence="1">The sequence shown here is derived from an EMBL/GenBank/DDBJ whole genome shotgun (WGS) entry which is preliminary data.</text>
</comment>
<dbReference type="AlphaFoldDB" id="A0A964RN93"/>
<reference evidence="1" key="1">
    <citation type="submission" date="2019-12" db="EMBL/GenBank/DDBJ databases">
        <title>Microbes associate with the intestines of laboratory mice.</title>
        <authorList>
            <person name="Navarre W."/>
            <person name="Wong E."/>
        </authorList>
    </citation>
    <scope>NUCLEOTIDE SEQUENCE</scope>
    <source>
        <strain evidence="1">NM79_F5</strain>
    </source>
</reference>
<gene>
    <name evidence="1" type="ORF">GKZ28_14120</name>
</gene>
<protein>
    <submittedName>
        <fullName evidence="1">Uncharacterized protein</fullName>
    </submittedName>
</protein>
<accession>A0A964RN93</accession>
<sequence>MFNYVFSSKSINNTFCKFGFLKAIIDCVYEVNIEGEILLTDIFERFTRIYWTLWEEDRKCFY</sequence>
<proteinExistence type="predicted"/>
<name>A0A964RN93_9CLOT</name>
<dbReference type="EMBL" id="WSRQ01000022">
    <property type="protein sequence ID" value="MVX64831.1"/>
    <property type="molecule type" value="Genomic_DNA"/>
</dbReference>
<dbReference type="RefSeq" id="WP_160359676.1">
    <property type="nucleotide sequence ID" value="NZ_WSRQ01000022.1"/>
</dbReference>
<evidence type="ECO:0000313" key="2">
    <source>
        <dbReference type="Proteomes" id="UP000656077"/>
    </source>
</evidence>
<evidence type="ECO:0000313" key="1">
    <source>
        <dbReference type="EMBL" id="MVX64831.1"/>
    </source>
</evidence>
<dbReference type="Proteomes" id="UP000656077">
    <property type="component" value="Unassembled WGS sequence"/>
</dbReference>